<sequence length="279" mass="31000">METVGTVGEQVEWGSARDAVGVGEEAEQRNPDDTLREKGQGEEVDMNDVKEEEMKFAVNQEARLEFGVERVTETTETGSRLATAQTGEQGCREGDGLSSSESPTSPSMEEQSKGESVELNTVHTEPNTHRQCVGNTVLDCDVQGENISHGFGDVKVTMENSPNDDTENVNHSRMESTQESDTEPTHCSFDFKWTPWLLNETCSEFSFQKENFLKGCKWAPDGTCLATTSEDNIVRVFNLPSQLCQDNSTEPTSDMVYGLIYRVSQKSGPRRKKTLHIIL</sequence>
<feature type="compositionally biased region" description="Low complexity" evidence="1">
    <location>
        <begin position="98"/>
        <end position="109"/>
    </location>
</feature>
<dbReference type="Gene3D" id="2.130.10.10">
    <property type="entry name" value="YVTN repeat-like/Quinoprotein amine dehydrogenase"/>
    <property type="match status" value="1"/>
</dbReference>
<feature type="region of interest" description="Disordered" evidence="1">
    <location>
        <begin position="1"/>
        <end position="49"/>
    </location>
</feature>
<evidence type="ECO:0000313" key="2">
    <source>
        <dbReference type="Ensembl" id="ENSEBUP00000024552.1"/>
    </source>
</evidence>
<reference evidence="2" key="2">
    <citation type="submission" date="2025-09" db="UniProtKB">
        <authorList>
            <consortium name="Ensembl"/>
        </authorList>
    </citation>
    <scope>IDENTIFICATION</scope>
</reference>
<evidence type="ECO:0000256" key="1">
    <source>
        <dbReference type="SAM" id="MobiDB-lite"/>
    </source>
</evidence>
<dbReference type="InterPro" id="IPR036322">
    <property type="entry name" value="WD40_repeat_dom_sf"/>
</dbReference>
<feature type="compositionally biased region" description="Polar residues" evidence="1">
    <location>
        <begin position="118"/>
        <end position="127"/>
    </location>
</feature>
<reference evidence="2" key="1">
    <citation type="submission" date="2025-08" db="UniProtKB">
        <authorList>
            <consortium name="Ensembl"/>
        </authorList>
    </citation>
    <scope>IDENTIFICATION</scope>
</reference>
<accession>A0A8C4R5A0</accession>
<evidence type="ECO:0008006" key="4">
    <source>
        <dbReference type="Google" id="ProtNLM"/>
    </source>
</evidence>
<feature type="compositionally biased region" description="Basic and acidic residues" evidence="1">
    <location>
        <begin position="26"/>
        <end position="49"/>
    </location>
</feature>
<name>A0A8C4R5A0_EPTBU</name>
<dbReference type="InterPro" id="IPR051150">
    <property type="entry name" value="SWT21/TCAB1_mRNA_Telomere"/>
</dbReference>
<dbReference type="SUPFAM" id="SSF50978">
    <property type="entry name" value="WD40 repeat-like"/>
    <property type="match status" value="1"/>
</dbReference>
<proteinExistence type="predicted"/>
<dbReference type="AlphaFoldDB" id="A0A8C4R5A0"/>
<dbReference type="Ensembl" id="ENSEBUT00000025128.1">
    <property type="protein sequence ID" value="ENSEBUP00000024552.1"/>
    <property type="gene ID" value="ENSEBUG00000015146.1"/>
</dbReference>
<organism evidence="2 3">
    <name type="scientific">Eptatretus burgeri</name>
    <name type="common">Inshore hagfish</name>
    <dbReference type="NCBI Taxonomy" id="7764"/>
    <lineage>
        <taxon>Eukaryota</taxon>
        <taxon>Metazoa</taxon>
        <taxon>Chordata</taxon>
        <taxon>Craniata</taxon>
        <taxon>Vertebrata</taxon>
        <taxon>Cyclostomata</taxon>
        <taxon>Myxini</taxon>
        <taxon>Myxiniformes</taxon>
        <taxon>Myxinidae</taxon>
        <taxon>Eptatretinae</taxon>
        <taxon>Eptatretus</taxon>
    </lineage>
</organism>
<dbReference type="PANTHER" id="PTHR13211:SF0">
    <property type="entry name" value="TELOMERASE CAJAL BODY PROTEIN 1"/>
    <property type="match status" value="1"/>
</dbReference>
<feature type="region of interest" description="Disordered" evidence="1">
    <location>
        <begin position="71"/>
        <end position="127"/>
    </location>
</feature>
<dbReference type="PANTHER" id="PTHR13211">
    <property type="entry name" value="TELOMERASE CAJAL BODY PROTEIN 1"/>
    <property type="match status" value="1"/>
</dbReference>
<keyword evidence="3" id="KW-1185">Reference proteome</keyword>
<protein>
    <recommendedName>
        <fullName evidence="4">Telomerase Cajal body protein 1</fullName>
    </recommendedName>
</protein>
<dbReference type="InterPro" id="IPR015943">
    <property type="entry name" value="WD40/YVTN_repeat-like_dom_sf"/>
</dbReference>
<dbReference type="Proteomes" id="UP000694388">
    <property type="component" value="Unplaced"/>
</dbReference>
<evidence type="ECO:0000313" key="3">
    <source>
        <dbReference type="Proteomes" id="UP000694388"/>
    </source>
</evidence>